<feature type="transmembrane region" description="Helical" evidence="8">
    <location>
        <begin position="164"/>
        <end position="189"/>
    </location>
</feature>
<sequence>MTTTSNIVTAPTTNPTKLIMTTSSTLPSTWSNMYEVTTTSSISNTTNTSSLEINKHFANSLKNLNALTNYTTSINNDTYNEESEMLQTIEYIGTVLSFYYIPIIVGTGSIGNILSVFVFFKTKLRKLSSSFYLAALAVSDTCFLFGLFVQWLNFVEIHIYNREYFCQFFTFFSNLACFCSVWFVVAFTVERFIAIMYPLRRQTMCTVRRAKMVLVGLTILGCLHCAPFWVSSTPVYSPKVGTTICDIKSEYKDYITLLNYWDTIVVFAVPFTTIAVLNTFTGCTVWKFATVRRTLTMQKLKTQHLALHGTLSSPSSSCSARESGSIAATASVTGTQAISTYRITTSSLKRQKTTTSCVNASPHSNGQQHNNITTHHQHHHHHQCEEHHTHPHPNRANLIKHATSDDIFSKKSKKRKMTNSSQLKVTKMLLIVSTVFVCLNLPSFIMRMITFLETQSSTNEKTTVVLQYIFQLLFITNFGINFVLYCVSGQNFRKAVLSLFRKVSTTQRDGTTQITGKI</sequence>
<evidence type="ECO:0000256" key="2">
    <source>
        <dbReference type="ARBA" id="ARBA00010663"/>
    </source>
</evidence>
<accession>A0A0L0CDS6</accession>
<proteinExistence type="inferred from homology"/>
<dbReference type="GO" id="GO:0004930">
    <property type="term" value="F:G protein-coupled receptor activity"/>
    <property type="evidence" value="ECO:0007669"/>
    <property type="project" value="UniProtKB-KW"/>
</dbReference>
<comment type="similarity">
    <text evidence="2 6">Belongs to the G-protein coupled receptor 1 family.</text>
</comment>
<dbReference type="InterPro" id="IPR000276">
    <property type="entry name" value="GPCR_Rhodpsn"/>
</dbReference>
<keyword evidence="11" id="KW-1185">Reference proteome</keyword>
<keyword evidence="6" id="KW-0675">Receptor</keyword>
<evidence type="ECO:0000256" key="7">
    <source>
        <dbReference type="SAM" id="MobiDB-lite"/>
    </source>
</evidence>
<keyword evidence="6" id="KW-0807">Transducer</keyword>
<name>A0A0L0CDS6_LUCCU</name>
<reference evidence="10 11" key="1">
    <citation type="journal article" date="2015" name="Nat. Commun.">
        <title>Lucilia cuprina genome unlocks parasitic fly biology to underpin future interventions.</title>
        <authorList>
            <person name="Anstead C.A."/>
            <person name="Korhonen P.K."/>
            <person name="Young N.D."/>
            <person name="Hall R.S."/>
            <person name="Jex A.R."/>
            <person name="Murali S.C."/>
            <person name="Hughes D.S."/>
            <person name="Lee S.F."/>
            <person name="Perry T."/>
            <person name="Stroehlein A.J."/>
            <person name="Ansell B.R."/>
            <person name="Breugelmans B."/>
            <person name="Hofmann A."/>
            <person name="Qu J."/>
            <person name="Dugan S."/>
            <person name="Lee S.L."/>
            <person name="Chao H."/>
            <person name="Dinh H."/>
            <person name="Han Y."/>
            <person name="Doddapaneni H.V."/>
            <person name="Worley K.C."/>
            <person name="Muzny D.M."/>
            <person name="Ioannidis P."/>
            <person name="Waterhouse R.M."/>
            <person name="Zdobnov E.M."/>
            <person name="James P.J."/>
            <person name="Bagnall N.H."/>
            <person name="Kotze A.C."/>
            <person name="Gibbs R.A."/>
            <person name="Richards S."/>
            <person name="Batterham P."/>
            <person name="Gasser R.B."/>
        </authorList>
    </citation>
    <scope>NUCLEOTIDE SEQUENCE [LARGE SCALE GENOMIC DNA]</scope>
    <source>
        <strain evidence="10 11">LS</strain>
        <tissue evidence="10">Full body</tissue>
    </source>
</reference>
<keyword evidence="6" id="KW-0297">G-protein coupled receptor</keyword>
<evidence type="ECO:0000256" key="5">
    <source>
        <dbReference type="ARBA" id="ARBA00023136"/>
    </source>
</evidence>
<feature type="transmembrane region" description="Helical" evidence="8">
    <location>
        <begin position="210"/>
        <end position="230"/>
    </location>
</feature>
<comment type="caution">
    <text evidence="10">The sequence shown here is derived from an EMBL/GenBank/DDBJ whole genome shotgun (WGS) entry which is preliminary data.</text>
</comment>
<dbReference type="GO" id="GO:0016020">
    <property type="term" value="C:membrane"/>
    <property type="evidence" value="ECO:0007669"/>
    <property type="project" value="UniProtKB-SubCell"/>
</dbReference>
<keyword evidence="5 8" id="KW-0472">Membrane</keyword>
<feature type="region of interest" description="Disordered" evidence="7">
    <location>
        <begin position="356"/>
        <end position="391"/>
    </location>
</feature>
<dbReference type="CDD" id="cd14978">
    <property type="entry name" value="7tmA_FMRFamide_R-like"/>
    <property type="match status" value="1"/>
</dbReference>
<evidence type="ECO:0000256" key="3">
    <source>
        <dbReference type="ARBA" id="ARBA00022692"/>
    </source>
</evidence>
<dbReference type="InterPro" id="IPR052954">
    <property type="entry name" value="GPCR-Ligand_Int"/>
</dbReference>
<feature type="transmembrane region" description="Helical" evidence="8">
    <location>
        <begin position="465"/>
        <end position="487"/>
    </location>
</feature>
<feature type="transmembrane region" description="Helical" evidence="8">
    <location>
        <begin position="98"/>
        <end position="120"/>
    </location>
</feature>
<dbReference type="Gene3D" id="1.20.1070.10">
    <property type="entry name" value="Rhodopsin 7-helix transmembrane proteins"/>
    <property type="match status" value="1"/>
</dbReference>
<gene>
    <name evidence="10" type="ORF">FF38_02671</name>
</gene>
<dbReference type="Proteomes" id="UP000037069">
    <property type="component" value="Unassembled WGS sequence"/>
</dbReference>
<dbReference type="EMBL" id="JRES01000534">
    <property type="protein sequence ID" value="KNC30390.1"/>
    <property type="molecule type" value="Genomic_DNA"/>
</dbReference>
<dbReference type="PANTHER" id="PTHR46641:SF25">
    <property type="entry name" value="CNMAMIDE RECEPTOR-RELATED"/>
    <property type="match status" value="1"/>
</dbReference>
<evidence type="ECO:0000313" key="11">
    <source>
        <dbReference type="Proteomes" id="UP000037069"/>
    </source>
</evidence>
<evidence type="ECO:0000256" key="1">
    <source>
        <dbReference type="ARBA" id="ARBA00004370"/>
    </source>
</evidence>
<feature type="transmembrane region" description="Helical" evidence="8">
    <location>
        <begin position="264"/>
        <end position="289"/>
    </location>
</feature>
<dbReference type="PROSITE" id="PS50262">
    <property type="entry name" value="G_PROTEIN_RECEP_F1_2"/>
    <property type="match status" value="1"/>
</dbReference>
<feature type="transmembrane region" description="Helical" evidence="8">
    <location>
        <begin position="425"/>
        <end position="445"/>
    </location>
</feature>
<organism evidence="10 11">
    <name type="scientific">Lucilia cuprina</name>
    <name type="common">Green bottle fly</name>
    <name type="synonym">Australian sheep blowfly</name>
    <dbReference type="NCBI Taxonomy" id="7375"/>
    <lineage>
        <taxon>Eukaryota</taxon>
        <taxon>Metazoa</taxon>
        <taxon>Ecdysozoa</taxon>
        <taxon>Arthropoda</taxon>
        <taxon>Hexapoda</taxon>
        <taxon>Insecta</taxon>
        <taxon>Pterygota</taxon>
        <taxon>Neoptera</taxon>
        <taxon>Endopterygota</taxon>
        <taxon>Diptera</taxon>
        <taxon>Brachycera</taxon>
        <taxon>Muscomorpha</taxon>
        <taxon>Oestroidea</taxon>
        <taxon>Calliphoridae</taxon>
        <taxon>Luciliinae</taxon>
        <taxon>Lucilia</taxon>
    </lineage>
</organism>
<keyword evidence="4 8" id="KW-1133">Transmembrane helix</keyword>
<evidence type="ECO:0000259" key="9">
    <source>
        <dbReference type="PROSITE" id="PS50262"/>
    </source>
</evidence>
<evidence type="ECO:0000313" key="10">
    <source>
        <dbReference type="EMBL" id="KNC30390.1"/>
    </source>
</evidence>
<evidence type="ECO:0000256" key="6">
    <source>
        <dbReference type="RuleBase" id="RU000688"/>
    </source>
</evidence>
<dbReference type="InterPro" id="IPR017452">
    <property type="entry name" value="GPCR_Rhodpsn_7TM"/>
</dbReference>
<evidence type="ECO:0000256" key="4">
    <source>
        <dbReference type="ARBA" id="ARBA00022989"/>
    </source>
</evidence>
<protein>
    <recommendedName>
        <fullName evidence="9">G-protein coupled receptors family 1 profile domain-containing protein</fullName>
    </recommendedName>
</protein>
<feature type="compositionally biased region" description="Polar residues" evidence="7">
    <location>
        <begin position="356"/>
        <end position="373"/>
    </location>
</feature>
<comment type="subcellular location">
    <subcellularLocation>
        <location evidence="1">Membrane</location>
    </subcellularLocation>
</comment>
<dbReference type="PROSITE" id="PS00237">
    <property type="entry name" value="G_PROTEIN_RECEP_F1_1"/>
    <property type="match status" value="1"/>
</dbReference>
<feature type="domain" description="G-protein coupled receptors family 1 profile" evidence="9">
    <location>
        <begin position="111"/>
        <end position="485"/>
    </location>
</feature>
<dbReference type="PRINTS" id="PR00237">
    <property type="entry name" value="GPCRRHODOPSN"/>
</dbReference>
<dbReference type="OrthoDB" id="9990906at2759"/>
<keyword evidence="3 6" id="KW-0812">Transmembrane</keyword>
<dbReference type="PANTHER" id="PTHR46641">
    <property type="entry name" value="FMRFAMIDE RECEPTOR-RELATED"/>
    <property type="match status" value="1"/>
</dbReference>
<dbReference type="SUPFAM" id="SSF81321">
    <property type="entry name" value="Family A G protein-coupled receptor-like"/>
    <property type="match status" value="1"/>
</dbReference>
<evidence type="ECO:0000256" key="8">
    <source>
        <dbReference type="SAM" id="Phobius"/>
    </source>
</evidence>
<dbReference type="OMA" id="HINSCQH"/>
<feature type="transmembrane region" description="Helical" evidence="8">
    <location>
        <begin position="132"/>
        <end position="152"/>
    </location>
</feature>
<dbReference type="Pfam" id="PF00001">
    <property type="entry name" value="7tm_1"/>
    <property type="match status" value="1"/>
</dbReference>
<dbReference type="AlphaFoldDB" id="A0A0L0CDS6"/>